<dbReference type="AlphaFoldDB" id="A0A9W7SJM9"/>
<dbReference type="EMBL" id="RIBY02002400">
    <property type="protein sequence ID" value="KAH9817001.1"/>
    <property type="molecule type" value="Genomic_DNA"/>
</dbReference>
<comment type="caution">
    <text evidence="1">The sequence shown here is derived from an EMBL/GenBank/DDBJ whole genome shotgun (WGS) entry which is preliminary data.</text>
</comment>
<accession>A0A9W7SJM9</accession>
<evidence type="ECO:0000313" key="2">
    <source>
        <dbReference type="Proteomes" id="UP001138500"/>
    </source>
</evidence>
<sequence length="72" mass="8006">MQEAGSTLRDVASENLPELEISGFLADRPPSPFAAKDVKDGVPFLNRIRYPILLQRLAASLFFPSLLSYDCH</sequence>
<reference evidence="1 2" key="2">
    <citation type="journal article" date="2021" name="Curr. Genet.">
        <title>Genetic response to nitrogen starvation in the aggressive Eucalyptus foliar pathogen Teratosphaeria destructans.</title>
        <authorList>
            <person name="Havenga M."/>
            <person name="Wingfield B.D."/>
            <person name="Wingfield M.J."/>
            <person name="Dreyer L.L."/>
            <person name="Roets F."/>
            <person name="Aylward J."/>
        </authorList>
    </citation>
    <scope>NUCLEOTIDE SEQUENCE [LARGE SCALE GENOMIC DNA]</scope>
    <source>
        <strain evidence="1">CMW44962</strain>
    </source>
</reference>
<protein>
    <submittedName>
        <fullName evidence="1">Uncharacterized protein</fullName>
    </submittedName>
</protein>
<keyword evidence="2" id="KW-1185">Reference proteome</keyword>
<evidence type="ECO:0000313" key="1">
    <source>
        <dbReference type="EMBL" id="KAH9817001.1"/>
    </source>
</evidence>
<name>A0A9W7SJM9_9PEZI</name>
<reference evidence="1 2" key="1">
    <citation type="journal article" date="2018" name="IMA Fungus">
        <title>IMA Genome-F 10: Nine draft genome sequences of Claviceps purpurea s.lat., including C. arundinis, C. humidiphila, and C. cf. spartinae, pseudomolecules for the pitch canker pathogen Fusarium circinatum, draft genome of Davidsoniella eucalypti, Grosmannia galeiformis, Quambalaria eucalypti, and Teratosphaeria destructans.</title>
        <authorList>
            <person name="Wingfield B.D."/>
            <person name="Liu M."/>
            <person name="Nguyen H.D."/>
            <person name="Lane F.A."/>
            <person name="Morgan S.W."/>
            <person name="De Vos L."/>
            <person name="Wilken P.M."/>
            <person name="Duong T.A."/>
            <person name="Aylward J."/>
            <person name="Coetzee M.P."/>
            <person name="Dadej K."/>
            <person name="De Beer Z.W."/>
            <person name="Findlay W."/>
            <person name="Havenga M."/>
            <person name="Kolarik M."/>
            <person name="Menzies J.G."/>
            <person name="Naidoo K."/>
            <person name="Pochopski O."/>
            <person name="Shoukouhi P."/>
            <person name="Santana Q.C."/>
            <person name="Seifert K.A."/>
            <person name="Soal N."/>
            <person name="Steenkamp E.T."/>
            <person name="Tatham C.T."/>
            <person name="van der Nest M.A."/>
            <person name="Wingfield M.J."/>
        </authorList>
    </citation>
    <scope>NUCLEOTIDE SEQUENCE [LARGE SCALE GENOMIC DNA]</scope>
    <source>
        <strain evidence="1">CMW44962</strain>
    </source>
</reference>
<gene>
    <name evidence="1" type="ORF">Tdes44962_MAKER05577</name>
</gene>
<dbReference type="Proteomes" id="UP001138500">
    <property type="component" value="Unassembled WGS sequence"/>
</dbReference>
<proteinExistence type="predicted"/>
<organism evidence="1 2">
    <name type="scientific">Teratosphaeria destructans</name>
    <dbReference type="NCBI Taxonomy" id="418781"/>
    <lineage>
        <taxon>Eukaryota</taxon>
        <taxon>Fungi</taxon>
        <taxon>Dikarya</taxon>
        <taxon>Ascomycota</taxon>
        <taxon>Pezizomycotina</taxon>
        <taxon>Dothideomycetes</taxon>
        <taxon>Dothideomycetidae</taxon>
        <taxon>Mycosphaerellales</taxon>
        <taxon>Teratosphaeriaceae</taxon>
        <taxon>Teratosphaeria</taxon>
    </lineage>
</organism>